<accession>A0A317UQD7</accession>
<dbReference type="VEuPathDB" id="FungiDB:BO83DRAFT_147342"/>
<evidence type="ECO:0000313" key="2">
    <source>
        <dbReference type="EMBL" id="PWY63911.1"/>
    </source>
</evidence>
<feature type="region of interest" description="Disordered" evidence="1">
    <location>
        <begin position="40"/>
        <end position="95"/>
    </location>
</feature>
<keyword evidence="3" id="KW-1185">Reference proteome</keyword>
<organism evidence="2 3">
    <name type="scientific">Aspergillus eucalypticola (strain CBS 122712 / IBT 29274)</name>
    <dbReference type="NCBI Taxonomy" id="1448314"/>
    <lineage>
        <taxon>Eukaryota</taxon>
        <taxon>Fungi</taxon>
        <taxon>Dikarya</taxon>
        <taxon>Ascomycota</taxon>
        <taxon>Pezizomycotina</taxon>
        <taxon>Eurotiomycetes</taxon>
        <taxon>Eurotiomycetidae</taxon>
        <taxon>Eurotiales</taxon>
        <taxon>Aspergillaceae</taxon>
        <taxon>Aspergillus</taxon>
        <taxon>Aspergillus subgen. Circumdati</taxon>
    </lineage>
</organism>
<feature type="compositionally biased region" description="Polar residues" evidence="1">
    <location>
        <begin position="42"/>
        <end position="51"/>
    </location>
</feature>
<feature type="region of interest" description="Disordered" evidence="1">
    <location>
        <begin position="1"/>
        <end position="22"/>
    </location>
</feature>
<evidence type="ECO:0000313" key="3">
    <source>
        <dbReference type="Proteomes" id="UP000246171"/>
    </source>
</evidence>
<dbReference type="OrthoDB" id="10428520at2759"/>
<dbReference type="AlphaFoldDB" id="A0A317UQD7"/>
<sequence>MSTLRSSSSEQSNRPLPSSVGQSGWAFDLMSASVWEVPAELSTHSPASGSTRGHFLPQVGLPGRSHTPSVGAAGASEHLEPLNQPSGGISPLSMSPKRWEYPAPRWVSGSVRGSGATDQNPPSSAILPHLRVPSGPRLRQQPRVQIVLACRQLT</sequence>
<dbReference type="Proteomes" id="UP000246171">
    <property type="component" value="Unassembled WGS sequence"/>
</dbReference>
<protein>
    <submittedName>
        <fullName evidence="2">Uncharacterized protein</fullName>
    </submittedName>
</protein>
<dbReference type="EMBL" id="MSFU01000033">
    <property type="protein sequence ID" value="PWY63911.1"/>
    <property type="molecule type" value="Genomic_DNA"/>
</dbReference>
<name>A0A317UQD7_ASPEC</name>
<gene>
    <name evidence="2" type="ORF">BO83DRAFT_147342</name>
</gene>
<dbReference type="RefSeq" id="XP_025383501.1">
    <property type="nucleotide sequence ID" value="XM_025526214.1"/>
</dbReference>
<comment type="caution">
    <text evidence="2">The sequence shown here is derived from an EMBL/GenBank/DDBJ whole genome shotgun (WGS) entry which is preliminary data.</text>
</comment>
<proteinExistence type="predicted"/>
<evidence type="ECO:0000256" key="1">
    <source>
        <dbReference type="SAM" id="MobiDB-lite"/>
    </source>
</evidence>
<reference evidence="2" key="1">
    <citation type="submission" date="2016-12" db="EMBL/GenBank/DDBJ databases">
        <title>The genomes of Aspergillus section Nigri reveals drivers in fungal speciation.</title>
        <authorList>
            <consortium name="DOE Joint Genome Institute"/>
            <person name="Vesth T.C."/>
            <person name="Nybo J."/>
            <person name="Theobald S."/>
            <person name="Brandl J."/>
            <person name="Frisvad J.C."/>
            <person name="Nielsen K.F."/>
            <person name="Lyhne E.K."/>
            <person name="Kogle M.E."/>
            <person name="Kuo A."/>
            <person name="Riley R."/>
            <person name="Clum A."/>
            <person name="Nolan M."/>
            <person name="Lipzen A."/>
            <person name="Salamov A."/>
            <person name="Henrissat B."/>
            <person name="Wiebenga A."/>
            <person name="De vries R.P."/>
            <person name="Grigoriev I.V."/>
            <person name="Mortensen U.H."/>
            <person name="Andersen M.R."/>
            <person name="Baker S.E."/>
        </authorList>
    </citation>
    <scope>NUCLEOTIDE SEQUENCE</scope>
    <source>
        <strain evidence="2">CBS 122712</strain>
    </source>
</reference>
<dbReference type="GeneID" id="37048176"/>